<feature type="signal peptide" evidence="1">
    <location>
        <begin position="1"/>
        <end position="24"/>
    </location>
</feature>
<evidence type="ECO:0000313" key="2">
    <source>
        <dbReference type="EMBL" id="CAF1052676.1"/>
    </source>
</evidence>
<accession>A0A814KHV1</accession>
<dbReference type="AlphaFoldDB" id="A0A814KHV1"/>
<protein>
    <submittedName>
        <fullName evidence="2">Uncharacterized protein</fullName>
    </submittedName>
</protein>
<proteinExistence type="predicted"/>
<reference evidence="2" key="1">
    <citation type="submission" date="2021-02" db="EMBL/GenBank/DDBJ databases">
        <authorList>
            <person name="Nowell W R."/>
        </authorList>
    </citation>
    <scope>NUCLEOTIDE SEQUENCE</scope>
</reference>
<feature type="chain" id="PRO_5035684656" evidence="1">
    <location>
        <begin position="25"/>
        <end position="307"/>
    </location>
</feature>
<dbReference type="Proteomes" id="UP000663829">
    <property type="component" value="Unassembled WGS sequence"/>
</dbReference>
<name>A0A814KHV1_9BILA</name>
<keyword evidence="4" id="KW-1185">Reference proteome</keyword>
<dbReference type="Proteomes" id="UP000681722">
    <property type="component" value="Unassembled WGS sequence"/>
</dbReference>
<evidence type="ECO:0000256" key="1">
    <source>
        <dbReference type="SAM" id="SignalP"/>
    </source>
</evidence>
<dbReference type="EMBL" id="CAJNOQ010004288">
    <property type="protein sequence ID" value="CAF1052676.1"/>
    <property type="molecule type" value="Genomic_DNA"/>
</dbReference>
<gene>
    <name evidence="2" type="ORF">GPM918_LOCUS16367</name>
    <name evidence="3" type="ORF">SRO942_LOCUS16370</name>
</gene>
<dbReference type="EMBL" id="CAJOBC010004289">
    <property type="protein sequence ID" value="CAF3822147.1"/>
    <property type="molecule type" value="Genomic_DNA"/>
</dbReference>
<keyword evidence="1" id="KW-0732">Signal</keyword>
<organism evidence="2 4">
    <name type="scientific">Didymodactylos carnosus</name>
    <dbReference type="NCBI Taxonomy" id="1234261"/>
    <lineage>
        <taxon>Eukaryota</taxon>
        <taxon>Metazoa</taxon>
        <taxon>Spiralia</taxon>
        <taxon>Gnathifera</taxon>
        <taxon>Rotifera</taxon>
        <taxon>Eurotatoria</taxon>
        <taxon>Bdelloidea</taxon>
        <taxon>Philodinida</taxon>
        <taxon>Philodinidae</taxon>
        <taxon>Didymodactylos</taxon>
    </lineage>
</organism>
<sequence>MVSFTTTALLIIGITAVIVSAGGGENYHHNKKHHNKKKFDVVVYGQFSSNVTQLSNTTITFQNDDGSELIYINDKDQSEILIEETCVYLVIWTIQVGFVCSTGEISSWARLNGRDIANSNAVQTNTLGNTALFILHLVEHFDKGDKFQLKQSTVDINGQIGAIASQAKDESDIPSAELTLICISREKEPYGQLFSTKTQFIGTDNPAGSIVSLDDIHKQHKFYGLRLRSSSSSSNDNSIIEYEEAGLYYFQVSVQLSRQGDGNVSLWLRLNGQDLPDSNIIQNIAVGEAGVSFTITLLELNMINYNS</sequence>
<evidence type="ECO:0000313" key="3">
    <source>
        <dbReference type="EMBL" id="CAF3822147.1"/>
    </source>
</evidence>
<evidence type="ECO:0000313" key="4">
    <source>
        <dbReference type="Proteomes" id="UP000663829"/>
    </source>
</evidence>
<comment type="caution">
    <text evidence="2">The sequence shown here is derived from an EMBL/GenBank/DDBJ whole genome shotgun (WGS) entry which is preliminary data.</text>
</comment>